<dbReference type="EMBL" id="BMLB01000005">
    <property type="protein sequence ID" value="GGK74056.1"/>
    <property type="molecule type" value="Genomic_DNA"/>
</dbReference>
<evidence type="ECO:0000313" key="3">
    <source>
        <dbReference type="Proteomes" id="UP000662111"/>
    </source>
</evidence>
<accession>A0ABQ2FC02</accession>
<gene>
    <name evidence="2" type="ORF">GCM10011509_23370</name>
</gene>
<dbReference type="RefSeq" id="WP_022921907.1">
    <property type="nucleotide sequence ID" value="NZ_BMLB01000005.1"/>
</dbReference>
<dbReference type="InterPro" id="IPR000182">
    <property type="entry name" value="GNAT_dom"/>
</dbReference>
<evidence type="ECO:0000313" key="2">
    <source>
        <dbReference type="EMBL" id="GGK74056.1"/>
    </source>
</evidence>
<comment type="caution">
    <text evidence="2">The sequence shown here is derived from an EMBL/GenBank/DDBJ whole genome shotgun (WGS) entry which is preliminary data.</text>
</comment>
<dbReference type="PROSITE" id="PS51186">
    <property type="entry name" value="GNAT"/>
    <property type="match status" value="1"/>
</dbReference>
<keyword evidence="3" id="KW-1185">Reference proteome</keyword>
<reference evidence="3" key="1">
    <citation type="journal article" date="2019" name="Int. J. Syst. Evol. Microbiol.">
        <title>The Global Catalogue of Microorganisms (GCM) 10K type strain sequencing project: providing services to taxonomists for standard genome sequencing and annotation.</title>
        <authorList>
            <consortium name="The Broad Institute Genomics Platform"/>
            <consortium name="The Broad Institute Genome Sequencing Center for Infectious Disease"/>
            <person name="Wu L."/>
            <person name="Ma J."/>
        </authorList>
    </citation>
    <scope>NUCLEOTIDE SEQUENCE [LARGE SCALE GENOMIC DNA]</scope>
    <source>
        <strain evidence="3">CGMCC 1.5362</strain>
    </source>
</reference>
<organism evidence="2 3">
    <name type="scientific">Ornithinimicrobium pekingense</name>
    <dbReference type="NCBI Taxonomy" id="384677"/>
    <lineage>
        <taxon>Bacteria</taxon>
        <taxon>Bacillati</taxon>
        <taxon>Actinomycetota</taxon>
        <taxon>Actinomycetes</taxon>
        <taxon>Micrococcales</taxon>
        <taxon>Ornithinimicrobiaceae</taxon>
        <taxon>Ornithinimicrobium</taxon>
    </lineage>
</organism>
<sequence length="274" mass="29939">MAPPLPARSTRVDRATLLEHAGDDPWVRWALADPLPGEAFVHEGVAVVQRTGHRPGLWVAPLRPDHPVDLVPSGEALSEEAGRVASALRSVVATGVLQVWSARSASVPAEHAALGRALLPLTDQGGDWEWMWTTTAPDVDPREQRLHVLDDLADAHELRAFAHQHNPRVWTRIGEGAVARWLGVRDDDGSLLAVGGAEREDSGVPHLAGILTARHARGRGWGHVVSAALTRWAVEQHGVATLGMFSDNDVARRLYRRLGYRTARRWCSRHLSDG</sequence>
<dbReference type="InterPro" id="IPR016181">
    <property type="entry name" value="Acyl_CoA_acyltransferase"/>
</dbReference>
<protein>
    <recommendedName>
        <fullName evidence="1">N-acetyltransferase domain-containing protein</fullName>
    </recommendedName>
</protein>
<dbReference type="Pfam" id="PF00583">
    <property type="entry name" value="Acetyltransf_1"/>
    <property type="match status" value="1"/>
</dbReference>
<evidence type="ECO:0000259" key="1">
    <source>
        <dbReference type="PROSITE" id="PS51186"/>
    </source>
</evidence>
<name>A0ABQ2FC02_9MICO</name>
<feature type="domain" description="N-acetyltransferase" evidence="1">
    <location>
        <begin position="137"/>
        <end position="274"/>
    </location>
</feature>
<dbReference type="Proteomes" id="UP000662111">
    <property type="component" value="Unassembled WGS sequence"/>
</dbReference>
<proteinExistence type="predicted"/>
<dbReference type="SUPFAM" id="SSF55729">
    <property type="entry name" value="Acyl-CoA N-acyltransferases (Nat)"/>
    <property type="match status" value="1"/>
</dbReference>
<dbReference type="Gene3D" id="3.40.630.30">
    <property type="match status" value="1"/>
</dbReference>